<protein>
    <recommendedName>
        <fullName evidence="3">DUF2946 domain-containing protein</fullName>
    </recommendedName>
</protein>
<dbReference type="OrthoDB" id="8538365at2"/>
<reference evidence="1 2" key="1">
    <citation type="submission" date="2018-02" db="EMBL/GenBank/DDBJ databases">
        <title>novel marine gammaproteobacteria from coastal saline agro ecosystem.</title>
        <authorList>
            <person name="Krishnan R."/>
            <person name="Ramesh Kumar N."/>
        </authorList>
    </citation>
    <scope>NUCLEOTIDE SEQUENCE [LARGE SCALE GENOMIC DNA]</scope>
    <source>
        <strain evidence="1 2">228</strain>
    </source>
</reference>
<accession>A0A2S5KS88</accession>
<evidence type="ECO:0008006" key="3">
    <source>
        <dbReference type="Google" id="ProtNLM"/>
    </source>
</evidence>
<dbReference type="Pfam" id="PF11162">
    <property type="entry name" value="DUF2946"/>
    <property type="match status" value="1"/>
</dbReference>
<dbReference type="Proteomes" id="UP000238196">
    <property type="component" value="Unassembled WGS sequence"/>
</dbReference>
<comment type="caution">
    <text evidence="1">The sequence shown here is derived from an EMBL/GenBank/DDBJ whole genome shotgun (WGS) entry which is preliminary data.</text>
</comment>
<dbReference type="AlphaFoldDB" id="A0A2S5KS88"/>
<dbReference type="EMBL" id="PRLP01000035">
    <property type="protein sequence ID" value="PPC77126.1"/>
    <property type="molecule type" value="Genomic_DNA"/>
</dbReference>
<evidence type="ECO:0000313" key="2">
    <source>
        <dbReference type="Proteomes" id="UP000238196"/>
    </source>
</evidence>
<evidence type="ECO:0000313" key="1">
    <source>
        <dbReference type="EMBL" id="PPC77126.1"/>
    </source>
</evidence>
<gene>
    <name evidence="1" type="ORF">C4K68_11980</name>
</gene>
<proteinExistence type="predicted"/>
<dbReference type="InterPro" id="IPR021333">
    <property type="entry name" value="DUF2946"/>
</dbReference>
<name>A0A2S5KS88_9PROT</name>
<sequence>MYQTTFNQHHHMRRAPAWLALLSMLMLYLAPVGAQLNAASFTAAGFADTALCHVAAVSGAEQRHTHADTPATGVHDACGYCTLLAHLSGLLDELPFAGALRGAVVAPECPPCWQSPSCRCYSHANPRAPPASGSSI</sequence>
<organism evidence="1 2">
    <name type="scientific">Proteobacteria bacterium 228</name>
    <dbReference type="NCBI Taxonomy" id="2083153"/>
    <lineage>
        <taxon>Bacteria</taxon>
        <taxon>Pseudomonadati</taxon>
        <taxon>Pseudomonadota</taxon>
    </lineage>
</organism>